<accession>A0A3Q9QZG4</accession>
<dbReference type="EMBL" id="CP022572">
    <property type="protein sequence ID" value="AZU62437.1"/>
    <property type="molecule type" value="Genomic_DNA"/>
</dbReference>
<organism evidence="1 2">
    <name type="scientific">Neobacillus mesonae</name>
    <dbReference type="NCBI Taxonomy" id="1193713"/>
    <lineage>
        <taxon>Bacteria</taxon>
        <taxon>Bacillati</taxon>
        <taxon>Bacillota</taxon>
        <taxon>Bacilli</taxon>
        <taxon>Bacillales</taxon>
        <taxon>Bacillaceae</taxon>
        <taxon>Neobacillus</taxon>
    </lineage>
</organism>
<dbReference type="AlphaFoldDB" id="A0A3Q9QZG4"/>
<dbReference type="OrthoDB" id="2943415at2"/>
<name>A0A3Q9QZG4_9BACI</name>
<keyword evidence="2" id="KW-1185">Reference proteome</keyword>
<proteinExistence type="predicted"/>
<protein>
    <submittedName>
        <fullName evidence="1">Uncharacterized protein</fullName>
    </submittedName>
</protein>
<dbReference type="KEGG" id="nmk:CHR53_14765"/>
<gene>
    <name evidence="1" type="ORF">CHR53_14765</name>
</gene>
<reference evidence="1 2" key="1">
    <citation type="submission" date="2017-07" db="EMBL/GenBank/DDBJ databases">
        <title>The complete genome sequence of Bacillus mesonae strain H20-5, an efficient strain improving plant abiotic stress resistance.</title>
        <authorList>
            <person name="Kim S.Y."/>
            <person name="Song H."/>
            <person name="Sang M.K."/>
            <person name="Weon H.-Y."/>
            <person name="Song J."/>
        </authorList>
    </citation>
    <scope>NUCLEOTIDE SEQUENCE [LARGE SCALE GENOMIC DNA]</scope>
    <source>
        <strain evidence="1 2">H20-5</strain>
    </source>
</reference>
<dbReference type="STRING" id="1193713.GCA_001636315_05397"/>
<evidence type="ECO:0000313" key="1">
    <source>
        <dbReference type="EMBL" id="AZU62437.1"/>
    </source>
</evidence>
<dbReference type="Proteomes" id="UP000282892">
    <property type="component" value="Chromosome"/>
</dbReference>
<evidence type="ECO:0000313" key="2">
    <source>
        <dbReference type="Proteomes" id="UP000282892"/>
    </source>
</evidence>
<sequence>MGIRRLCECSGTVNTDFFGTFSANICPSCFIVGSTVTLDATRDFGFSFSSNTVNRPDCSVINGQSTLNTTGTGTITIGTETLTGAFTISLVHGPGENDNIFKFTLVDFETMGSIFFFQAESSGLPIFTITGCNSTTFNKGFNSNATNSILTGRFTEIKFFSKGRWYEKKVSR</sequence>
<dbReference type="RefSeq" id="WP_066399791.1">
    <property type="nucleotide sequence ID" value="NZ_CP022572.1"/>
</dbReference>